<dbReference type="Proteomes" id="UP000712080">
    <property type="component" value="Unassembled WGS sequence"/>
</dbReference>
<dbReference type="PROSITE" id="PS51257">
    <property type="entry name" value="PROKAR_LIPOPROTEIN"/>
    <property type="match status" value="1"/>
</dbReference>
<reference evidence="1" key="1">
    <citation type="submission" date="2020-02" db="EMBL/GenBank/DDBJ databases">
        <title>Flavobacterium sp. genome.</title>
        <authorList>
            <person name="Jung H.S."/>
            <person name="Baek J.H."/>
            <person name="Jeon C.O."/>
        </authorList>
    </citation>
    <scope>NUCLEOTIDE SEQUENCE</scope>
    <source>
        <strain evidence="1">SE-s28</strain>
    </source>
</reference>
<gene>
    <name evidence="1" type="ORF">G6047_14290</name>
</gene>
<protein>
    <submittedName>
        <fullName evidence="1">Uncharacterized protein</fullName>
    </submittedName>
</protein>
<dbReference type="EMBL" id="JAAMPU010000108">
    <property type="protein sequence ID" value="NMH29206.1"/>
    <property type="molecule type" value="Genomic_DNA"/>
</dbReference>
<evidence type="ECO:0000313" key="1">
    <source>
        <dbReference type="EMBL" id="NMH29206.1"/>
    </source>
</evidence>
<sequence length="408" mass="42680">MKKIYSLGAVMALLFFSCTDDRDFPATEIPVNPEAVLIHYWNFNSASGTITSVDTDFSLIAGGGQISYPGTGDGYMDDFDPGYDLNARNSDAAGSGIRARNPSDTRDLIFSLPSTGFKDLVLQFATARTGSGATTQEYSYSLDGTNFITTGLSVASFIPSEDPMSNIVAIDFTSVTGANDNANFTFRIQFTGDAAAGTSGNNRFDNVTLEGVPLTDGPGPGPDPTLHLFHYWNFNALPSGTLTSVAPDSSLITGSSAAITYPGTGAGYMDGFDPGSAENSRNGDVAGGGIRMRNPSNTRDMVISAPTTGYQNIIVKFATAKSSASGASVQNYSYTLNGTDYITANLPVVTFSPDIDPAYIVVTLDFTSIAGADNNASFGVKISFAGSEAAGSSGNNRFDNLTFEGNAL</sequence>
<dbReference type="RefSeq" id="WP_169528313.1">
    <property type="nucleotide sequence ID" value="NZ_JAAMPU010000108.1"/>
</dbReference>
<accession>A0A972FNC7</accession>
<keyword evidence="2" id="KW-1185">Reference proteome</keyword>
<dbReference type="AlphaFoldDB" id="A0A972FNC7"/>
<name>A0A972FNC7_9FLAO</name>
<evidence type="ECO:0000313" key="2">
    <source>
        <dbReference type="Proteomes" id="UP000712080"/>
    </source>
</evidence>
<organism evidence="1 2">
    <name type="scientific">Flavobacterium silvaticum</name>
    <dbReference type="NCBI Taxonomy" id="1852020"/>
    <lineage>
        <taxon>Bacteria</taxon>
        <taxon>Pseudomonadati</taxon>
        <taxon>Bacteroidota</taxon>
        <taxon>Flavobacteriia</taxon>
        <taxon>Flavobacteriales</taxon>
        <taxon>Flavobacteriaceae</taxon>
        <taxon>Flavobacterium</taxon>
    </lineage>
</organism>
<proteinExistence type="predicted"/>
<comment type="caution">
    <text evidence="1">The sequence shown here is derived from an EMBL/GenBank/DDBJ whole genome shotgun (WGS) entry which is preliminary data.</text>
</comment>